<sequence>MATNNFKPFATAANANVTIQSDWEALPALSSGFVSGPAKSAQVNKALRQATFIASAVAQYVAELSGNDVLDDGDIAGFVNKLKQANDNRYVESAGGDYGAVFRFKGISTLPSINNPSSLFSEEGNPAQNTLVSGTEAAWYAHKVRAGILRDSGVNVHGYAVEIDGNRQFQTDLNGNLIAMAALYESGGTGTLVRVYSPNNPPPQQDLSGYLKKTDVGTTAGTVAAGNDSRITGALQSNNRLSEIAQAGAAAQQQAIDNLGGIHGRLVGSRAYTSSGTYVPGAGIKYARVTVTGGGGSGTGTPGGGYRGAGGGAGGTAIKYLALTAGSYQVNVGEGGKLGNAGGTSSFGTLVSATGGSGASGATGGYGGEGVGGDINIAGGAGDDSPGDNTGSTGGGGAGHGGASYWGGGMRSSTETGAISIKAAAGGGGGGNVSNGGSNVQPGSDGIVYIEEFV</sequence>
<name>A0A376WU84_ECOLX</name>
<evidence type="ECO:0000313" key="2">
    <source>
        <dbReference type="EMBL" id="STJ53588.1"/>
    </source>
</evidence>
<organism evidence="2 3">
    <name type="scientific">Escherichia coli</name>
    <dbReference type="NCBI Taxonomy" id="562"/>
    <lineage>
        <taxon>Bacteria</taxon>
        <taxon>Pseudomonadati</taxon>
        <taxon>Pseudomonadota</taxon>
        <taxon>Gammaproteobacteria</taxon>
        <taxon>Enterobacterales</taxon>
        <taxon>Enterobacteriaceae</taxon>
        <taxon>Escherichia</taxon>
    </lineage>
</organism>
<gene>
    <name evidence="2" type="ORF">NCTC9045_01434</name>
</gene>
<dbReference type="Proteomes" id="UP000254503">
    <property type="component" value="Unassembled WGS sequence"/>
</dbReference>
<dbReference type="AlphaFoldDB" id="A0A376WU84"/>
<proteinExistence type="predicted"/>
<reference evidence="2 3" key="1">
    <citation type="submission" date="2018-06" db="EMBL/GenBank/DDBJ databases">
        <authorList>
            <consortium name="Pathogen Informatics"/>
            <person name="Doyle S."/>
        </authorList>
    </citation>
    <scope>NUCLEOTIDE SEQUENCE [LARGE SCALE GENOMIC DNA]</scope>
    <source>
        <strain evidence="2 3">NCTC9045</strain>
    </source>
</reference>
<feature type="region of interest" description="Disordered" evidence="1">
    <location>
        <begin position="377"/>
        <end position="409"/>
    </location>
</feature>
<accession>A0A376WU84</accession>
<protein>
    <submittedName>
        <fullName evidence="2">Putative bacteriophage protein</fullName>
    </submittedName>
</protein>
<feature type="compositionally biased region" description="Gly residues" evidence="1">
    <location>
        <begin position="392"/>
        <end position="409"/>
    </location>
</feature>
<evidence type="ECO:0000313" key="3">
    <source>
        <dbReference type="Proteomes" id="UP000254503"/>
    </source>
</evidence>
<evidence type="ECO:0000256" key="1">
    <source>
        <dbReference type="SAM" id="MobiDB-lite"/>
    </source>
</evidence>
<dbReference type="EMBL" id="UGDD01000002">
    <property type="protein sequence ID" value="STJ53588.1"/>
    <property type="molecule type" value="Genomic_DNA"/>
</dbReference>
<feature type="compositionally biased region" description="Low complexity" evidence="1">
    <location>
        <begin position="377"/>
        <end position="391"/>
    </location>
</feature>